<reference evidence="5 6" key="1">
    <citation type="submission" date="2023-09" db="EMBL/GenBank/DDBJ databases">
        <title>Pangenome analysis of Batrachochytrium dendrobatidis and related Chytrids.</title>
        <authorList>
            <person name="Yacoub M.N."/>
            <person name="Stajich J.E."/>
            <person name="James T.Y."/>
        </authorList>
    </citation>
    <scope>NUCLEOTIDE SEQUENCE [LARGE SCALE GENOMIC DNA]</scope>
    <source>
        <strain evidence="5 6">JEL0888</strain>
    </source>
</reference>
<dbReference type="PROSITE" id="PS00678">
    <property type="entry name" value="WD_REPEATS_1"/>
    <property type="match status" value="1"/>
</dbReference>
<feature type="region of interest" description="Disordered" evidence="4">
    <location>
        <begin position="1"/>
        <end position="21"/>
    </location>
</feature>
<comment type="caution">
    <text evidence="5">The sequence shown here is derived from an EMBL/GenBank/DDBJ whole genome shotgun (WGS) entry which is preliminary data.</text>
</comment>
<dbReference type="InterPro" id="IPR001680">
    <property type="entry name" value="WD40_rpt"/>
</dbReference>
<dbReference type="EMBL" id="JADGIZ020000033">
    <property type="protein sequence ID" value="KAL2914494.1"/>
    <property type="molecule type" value="Genomic_DNA"/>
</dbReference>
<dbReference type="InterPro" id="IPR042411">
    <property type="entry name" value="WDR27"/>
</dbReference>
<accession>A0ABR4N4V2</accession>
<keyword evidence="2" id="KW-0677">Repeat</keyword>
<evidence type="ECO:0000256" key="3">
    <source>
        <dbReference type="PROSITE-ProRule" id="PRU00221"/>
    </source>
</evidence>
<dbReference type="Proteomes" id="UP001527925">
    <property type="component" value="Unassembled WGS sequence"/>
</dbReference>
<evidence type="ECO:0000256" key="4">
    <source>
        <dbReference type="SAM" id="MobiDB-lite"/>
    </source>
</evidence>
<dbReference type="PANTHER" id="PTHR44525">
    <property type="entry name" value="WD REPEAT-CONTAINING PROTEIN 27"/>
    <property type="match status" value="1"/>
</dbReference>
<dbReference type="SUPFAM" id="SSF50978">
    <property type="entry name" value="WD40 repeat-like"/>
    <property type="match status" value="1"/>
</dbReference>
<dbReference type="InterPro" id="IPR011047">
    <property type="entry name" value="Quinoprotein_ADH-like_sf"/>
</dbReference>
<keyword evidence="1 3" id="KW-0853">WD repeat</keyword>
<evidence type="ECO:0000313" key="6">
    <source>
        <dbReference type="Proteomes" id="UP001527925"/>
    </source>
</evidence>
<dbReference type="Pfam" id="PF00400">
    <property type="entry name" value="WD40"/>
    <property type="match status" value="5"/>
</dbReference>
<evidence type="ECO:0008006" key="7">
    <source>
        <dbReference type="Google" id="ProtNLM"/>
    </source>
</evidence>
<organism evidence="5 6">
    <name type="scientific">Polyrhizophydium stewartii</name>
    <dbReference type="NCBI Taxonomy" id="2732419"/>
    <lineage>
        <taxon>Eukaryota</taxon>
        <taxon>Fungi</taxon>
        <taxon>Fungi incertae sedis</taxon>
        <taxon>Chytridiomycota</taxon>
        <taxon>Chytridiomycota incertae sedis</taxon>
        <taxon>Chytridiomycetes</taxon>
        <taxon>Rhizophydiales</taxon>
        <taxon>Rhizophydiales incertae sedis</taxon>
        <taxon>Polyrhizophydium</taxon>
    </lineage>
</organism>
<dbReference type="Gene3D" id="2.130.10.10">
    <property type="entry name" value="YVTN repeat-like/Quinoprotein amine dehydrogenase"/>
    <property type="match status" value="3"/>
</dbReference>
<sequence length="1112" mass="116569">MATALPAKQHQRPPLPPPPPPLVHRSFDVVLAGVMPSSLPAAADASPDAVCAVAAAPDGPAVCVTLAERLFHDRPGDPLLQPDAVLPTTALADPADPVLCVRFGRAARPLKLFVGCRRSLSVWTCAGQADGGAETSAVLEGIGSFTHRLLRTDVGRMHHLAVHALDAFVAACVGDSVVIVAVETCAAVCLQGHLGNVTMCEFFDGSANRHAKTWILTVSEDRTFKVWDYTAPACIFSSQIVSSSPFTAIAFDPYKPVFALGSEDSVVRFYDPAPQTQLPKASQTHACEPRIIKSIDVSAMRSTWAAANPGPSNSDPAKPGPLKIVSSLPAWRRGAAASGVAAAAAEPTVGTNGASEEGQDGATVEHAVHVIGMFYPRRRPASHLGMSPLVQSSLLMVACPTMIAIVDTGGYTLAHVIDFASPCLNTELFATADESIDPTVRAVSASISTVRSASFAQPTCIWNCVVVCLTDSLTGQITVLRVHDSDSNGTSRRVDQSADAGGDSLYDCVKSAVASHVSGERWIDNIVADCMSQLSQLGIHDLADVPGVLGDLHDDESSTRLPGFVERALVSATSAPRSDVLSFVDDPSMPQHPCSILRAALANQESPTKQRTKALTAKSTASGMHGSALRSISTDKPVTFRAKVKSSGYTQPPAATKMFSGTKSATRSGAKALAAAKQPGLIPQYPSEGGPLTKPISPPFTTTAHTSSITCVRFHPAGRLLGTGSADKSARFYRTQSKDSVSASRDFLGHSGGVTDFVWRLNPVKDLGYIALTTSHDGCVRLWCTERPDPLLVLAGASSAGSAAASVASASSSAAGPRRRPASVVQSASARTIALSGAGASSSTMHTHPTSQHAVHARFMHRDRILVSTRGSRMTLSTYALVRPDPSHIVPPSALQGTSSAASHATRLGSLTTTAHTFSAIACVNAVPSRLVVSAASDKSLVVWDLDAMRAVGVLRNAHARPAHWLAVGETGDAVVRGFEHTFASVCIGEGIKLWDLRCSSGSANAAMASAVVADAANATPARPVMQMNGHTNRYAHVRFAISPCGMYLASGSEDHHAYIFDIRTGMVAGKTGGNHGETVVAVDFHPTRRELVTACQDGWLRFFGDSWLQGQ</sequence>
<keyword evidence="6" id="KW-1185">Reference proteome</keyword>
<gene>
    <name evidence="5" type="ORF">HK105_206061</name>
</gene>
<dbReference type="PANTHER" id="PTHR44525:SF1">
    <property type="entry name" value="WD REPEAT-CONTAINING PROTEIN 27"/>
    <property type="match status" value="1"/>
</dbReference>
<evidence type="ECO:0000313" key="5">
    <source>
        <dbReference type="EMBL" id="KAL2914494.1"/>
    </source>
</evidence>
<dbReference type="PROSITE" id="PS50082">
    <property type="entry name" value="WD_REPEATS_2"/>
    <property type="match status" value="2"/>
</dbReference>
<proteinExistence type="predicted"/>
<evidence type="ECO:0000256" key="2">
    <source>
        <dbReference type="ARBA" id="ARBA00022737"/>
    </source>
</evidence>
<dbReference type="InterPro" id="IPR036322">
    <property type="entry name" value="WD40_repeat_dom_sf"/>
</dbReference>
<dbReference type="InterPro" id="IPR019775">
    <property type="entry name" value="WD40_repeat_CS"/>
</dbReference>
<name>A0ABR4N4V2_9FUNG</name>
<dbReference type="SUPFAM" id="SSF50998">
    <property type="entry name" value="Quinoprotein alcohol dehydrogenase-like"/>
    <property type="match status" value="1"/>
</dbReference>
<evidence type="ECO:0000256" key="1">
    <source>
        <dbReference type="ARBA" id="ARBA00022574"/>
    </source>
</evidence>
<dbReference type="InterPro" id="IPR015943">
    <property type="entry name" value="WD40/YVTN_repeat-like_dom_sf"/>
</dbReference>
<protein>
    <recommendedName>
        <fullName evidence="7">WD40 repeat-like protein</fullName>
    </recommendedName>
</protein>
<feature type="repeat" description="WD" evidence="3">
    <location>
        <begin position="702"/>
        <end position="743"/>
    </location>
</feature>
<dbReference type="SMART" id="SM00320">
    <property type="entry name" value="WD40"/>
    <property type="match status" value="9"/>
</dbReference>
<dbReference type="PROSITE" id="PS50294">
    <property type="entry name" value="WD_REPEATS_REGION"/>
    <property type="match status" value="1"/>
</dbReference>
<feature type="repeat" description="WD" evidence="3">
    <location>
        <begin position="929"/>
        <end position="954"/>
    </location>
</feature>